<evidence type="ECO:0000259" key="1">
    <source>
        <dbReference type="Pfam" id="PF02625"/>
    </source>
</evidence>
<keyword evidence="4" id="KW-1185">Reference proteome</keyword>
<name>A0A931G5H1_9MICC</name>
<sequence>MLNLVDSLLALLAQSRDGRPCAVATIVGATGSVPRTVGTSMLVSPDGAVTGSLSGGCIEGAVVEAALEAIAGGEPGRQFFGFSDDDAFAAGLTCGGFLEVLVQPVFPEDGMGRRAKGELKEGNDGGTHRLMAGALAGLAGLGLQSPAALIRRIDSGARGVDGTGGGAVVVREPQNVQPQALTAGLTAMLGDTSLVQSAAAQLTELLHSGWTGQLQLSADGAYCTDRADRLYCKDRTGMSGEPAPSGEPVTLFVETRLPAPRFLIFGANDFSAALLPAAQLLGYRVTLCDARPAFARQQRFQSADEVVTSWPDRYLRAEAAAGRVDGRSVICVLSHDPKFDIPLLIAALELEVAYLGALGSRRSDAQRTEALLAAGVPPARLDRLHSPMGLDLGAVSPAEVAVSITAEILAVRANKQTVGPLRQGAGPIHGTASVNGTGSMNSTGIVDCPVNHGFRARLRTTDVEDLRRLAWI</sequence>
<feature type="domain" description="XdhC- CoxI" evidence="1">
    <location>
        <begin position="16"/>
        <end position="78"/>
    </location>
</feature>
<dbReference type="EMBL" id="JADNYM010000022">
    <property type="protein sequence ID" value="MBG0740846.1"/>
    <property type="molecule type" value="Genomic_DNA"/>
</dbReference>
<organism evidence="3 4">
    <name type="scientific">Arthrobacter terrae</name>
    <dbReference type="NCBI Taxonomy" id="2935737"/>
    <lineage>
        <taxon>Bacteria</taxon>
        <taxon>Bacillati</taxon>
        <taxon>Actinomycetota</taxon>
        <taxon>Actinomycetes</taxon>
        <taxon>Micrococcales</taxon>
        <taxon>Micrococcaceae</taxon>
        <taxon>Arthrobacter</taxon>
    </lineage>
</organism>
<dbReference type="RefSeq" id="WP_196397784.1">
    <property type="nucleotide sequence ID" value="NZ_JADNYM010000022.1"/>
</dbReference>
<dbReference type="InterPro" id="IPR052698">
    <property type="entry name" value="MoCofactor_Util/Proc"/>
</dbReference>
<dbReference type="InterPro" id="IPR027051">
    <property type="entry name" value="XdhC_Rossmann_dom"/>
</dbReference>
<feature type="domain" description="XdhC Rossmann" evidence="2">
    <location>
        <begin position="263"/>
        <end position="408"/>
    </location>
</feature>
<protein>
    <submittedName>
        <fullName evidence="3">XdhC family protein</fullName>
    </submittedName>
</protein>
<dbReference type="Proteomes" id="UP000655366">
    <property type="component" value="Unassembled WGS sequence"/>
</dbReference>
<accession>A0A931G5H1</accession>
<evidence type="ECO:0000259" key="2">
    <source>
        <dbReference type="Pfam" id="PF13478"/>
    </source>
</evidence>
<dbReference type="PANTHER" id="PTHR30388">
    <property type="entry name" value="ALDEHYDE OXIDOREDUCTASE MOLYBDENUM COFACTOR ASSEMBLY PROTEIN"/>
    <property type="match status" value="1"/>
</dbReference>
<dbReference type="PANTHER" id="PTHR30388:SF4">
    <property type="entry name" value="MOLYBDENUM COFACTOR INSERTION CHAPERONE PAOD"/>
    <property type="match status" value="1"/>
</dbReference>
<dbReference type="Gene3D" id="3.40.50.720">
    <property type="entry name" value="NAD(P)-binding Rossmann-like Domain"/>
    <property type="match status" value="1"/>
</dbReference>
<evidence type="ECO:0000313" key="4">
    <source>
        <dbReference type="Proteomes" id="UP000655366"/>
    </source>
</evidence>
<proteinExistence type="predicted"/>
<dbReference type="Pfam" id="PF02625">
    <property type="entry name" value="XdhC_CoxI"/>
    <property type="match status" value="1"/>
</dbReference>
<dbReference type="Pfam" id="PF13478">
    <property type="entry name" value="XdhC_C"/>
    <property type="match status" value="1"/>
</dbReference>
<dbReference type="AlphaFoldDB" id="A0A931G5H1"/>
<reference evidence="3 4" key="1">
    <citation type="submission" date="2020-11" db="EMBL/GenBank/DDBJ databases">
        <title>Arthrobacter antarcticus sp. nov., isolated from Antarctic Soil.</title>
        <authorList>
            <person name="Li J."/>
        </authorList>
    </citation>
    <scope>NUCLEOTIDE SEQUENCE [LARGE SCALE GENOMIC DNA]</scope>
    <source>
        <strain evidence="3 4">Z1-20</strain>
    </source>
</reference>
<dbReference type="InterPro" id="IPR003777">
    <property type="entry name" value="XdhC_CoxI"/>
</dbReference>
<comment type="caution">
    <text evidence="3">The sequence shown here is derived from an EMBL/GenBank/DDBJ whole genome shotgun (WGS) entry which is preliminary data.</text>
</comment>
<evidence type="ECO:0000313" key="3">
    <source>
        <dbReference type="EMBL" id="MBG0740846.1"/>
    </source>
</evidence>
<gene>
    <name evidence="3" type="ORF">IV500_15835</name>
</gene>